<organism evidence="2">
    <name type="scientific">Arundo donax</name>
    <name type="common">Giant reed</name>
    <name type="synonym">Donax arundinaceus</name>
    <dbReference type="NCBI Taxonomy" id="35708"/>
    <lineage>
        <taxon>Eukaryota</taxon>
        <taxon>Viridiplantae</taxon>
        <taxon>Streptophyta</taxon>
        <taxon>Embryophyta</taxon>
        <taxon>Tracheophyta</taxon>
        <taxon>Spermatophyta</taxon>
        <taxon>Magnoliopsida</taxon>
        <taxon>Liliopsida</taxon>
        <taxon>Poales</taxon>
        <taxon>Poaceae</taxon>
        <taxon>PACMAD clade</taxon>
        <taxon>Arundinoideae</taxon>
        <taxon>Arundineae</taxon>
        <taxon>Arundo</taxon>
    </lineage>
</organism>
<name>A0A0A9BVQ8_ARUDO</name>
<reference evidence="2" key="1">
    <citation type="submission" date="2014-09" db="EMBL/GenBank/DDBJ databases">
        <authorList>
            <person name="Magalhaes I.L.F."/>
            <person name="Oliveira U."/>
            <person name="Santos F.R."/>
            <person name="Vidigal T.H.D.A."/>
            <person name="Brescovit A.D."/>
            <person name="Santos A.J."/>
        </authorList>
    </citation>
    <scope>NUCLEOTIDE SEQUENCE</scope>
    <source>
        <tissue evidence="2">Shoot tissue taken approximately 20 cm above the soil surface</tissue>
    </source>
</reference>
<evidence type="ECO:0000256" key="1">
    <source>
        <dbReference type="SAM" id="MobiDB-lite"/>
    </source>
</evidence>
<sequence length="48" mass="5217">MSTKLTTTPSNSLPRAIGQGRRRPALSLLRCQSPSSPHEETSGRSIPR</sequence>
<proteinExistence type="predicted"/>
<dbReference type="EMBL" id="GBRH01231602">
    <property type="protein sequence ID" value="JAD66293.1"/>
    <property type="molecule type" value="Transcribed_RNA"/>
</dbReference>
<feature type="compositionally biased region" description="Polar residues" evidence="1">
    <location>
        <begin position="1"/>
        <end position="13"/>
    </location>
</feature>
<protein>
    <submittedName>
        <fullName evidence="2">Uncharacterized protein</fullName>
    </submittedName>
</protein>
<dbReference type="AlphaFoldDB" id="A0A0A9BVQ8"/>
<reference evidence="2" key="2">
    <citation type="journal article" date="2015" name="Data Brief">
        <title>Shoot transcriptome of the giant reed, Arundo donax.</title>
        <authorList>
            <person name="Barrero R.A."/>
            <person name="Guerrero F.D."/>
            <person name="Moolhuijzen P."/>
            <person name="Goolsby J.A."/>
            <person name="Tidwell J."/>
            <person name="Bellgard S.E."/>
            <person name="Bellgard M.I."/>
        </authorList>
    </citation>
    <scope>NUCLEOTIDE SEQUENCE</scope>
    <source>
        <tissue evidence="2">Shoot tissue taken approximately 20 cm above the soil surface</tissue>
    </source>
</reference>
<evidence type="ECO:0000313" key="2">
    <source>
        <dbReference type="EMBL" id="JAD66293.1"/>
    </source>
</evidence>
<accession>A0A0A9BVQ8</accession>
<feature type="region of interest" description="Disordered" evidence="1">
    <location>
        <begin position="1"/>
        <end position="48"/>
    </location>
</feature>